<dbReference type="InterPro" id="IPR005665">
    <property type="entry name" value="SecF_bac"/>
</dbReference>
<dbReference type="PRINTS" id="PR01755">
    <property type="entry name" value="SECFTRNLCASE"/>
</dbReference>
<dbReference type="InterPro" id="IPR055344">
    <property type="entry name" value="SecD_SecF_C_bact"/>
</dbReference>
<evidence type="ECO:0000256" key="6">
    <source>
        <dbReference type="ARBA" id="ARBA00022989"/>
    </source>
</evidence>
<dbReference type="NCBIfam" id="TIGR00916">
    <property type="entry name" value="2A0604s01"/>
    <property type="match status" value="1"/>
</dbReference>
<feature type="domain" description="Protein export membrane protein SecD/SecF C-terminal" evidence="10">
    <location>
        <begin position="120"/>
        <end position="297"/>
    </location>
</feature>
<dbReference type="Pfam" id="PF07549">
    <property type="entry name" value="Sec_GG"/>
    <property type="match status" value="1"/>
</dbReference>
<evidence type="ECO:0000256" key="3">
    <source>
        <dbReference type="ARBA" id="ARBA00022475"/>
    </source>
</evidence>
<evidence type="ECO:0000256" key="7">
    <source>
        <dbReference type="ARBA" id="ARBA00023010"/>
    </source>
</evidence>
<organism evidence="11 12">
    <name type="scientific">SAR86 cluster bacterium</name>
    <dbReference type="NCBI Taxonomy" id="2030880"/>
    <lineage>
        <taxon>Bacteria</taxon>
        <taxon>Pseudomonadati</taxon>
        <taxon>Pseudomonadota</taxon>
        <taxon>Gammaproteobacteria</taxon>
        <taxon>SAR86 cluster</taxon>
    </lineage>
</organism>
<comment type="caution">
    <text evidence="11">The sequence shown here is derived from an EMBL/GenBank/DDBJ whole genome shotgun (WGS) entry which is preliminary data.</text>
</comment>
<evidence type="ECO:0000259" key="10">
    <source>
        <dbReference type="Pfam" id="PF02355"/>
    </source>
</evidence>
<dbReference type="AlphaFoldDB" id="A0A2A4XB52"/>
<keyword evidence="2 9" id="KW-0813">Transport</keyword>
<evidence type="ECO:0000256" key="5">
    <source>
        <dbReference type="ARBA" id="ARBA00022927"/>
    </source>
</evidence>
<proteinExistence type="inferred from homology"/>
<evidence type="ECO:0000256" key="1">
    <source>
        <dbReference type="ARBA" id="ARBA00004651"/>
    </source>
</evidence>
<feature type="transmembrane region" description="Helical" evidence="9">
    <location>
        <begin position="194"/>
        <end position="214"/>
    </location>
</feature>
<dbReference type="GO" id="GO:0015450">
    <property type="term" value="F:protein-transporting ATPase activity"/>
    <property type="evidence" value="ECO:0007669"/>
    <property type="project" value="InterPro"/>
</dbReference>
<gene>
    <name evidence="9 11" type="primary">secF</name>
    <name evidence="11" type="ORF">COB20_05080</name>
</gene>
<dbReference type="PANTHER" id="PTHR30081:SF8">
    <property type="entry name" value="PROTEIN TRANSLOCASE SUBUNIT SECF"/>
    <property type="match status" value="1"/>
</dbReference>
<dbReference type="InterPro" id="IPR022813">
    <property type="entry name" value="SecD/SecF_arch_bac"/>
</dbReference>
<dbReference type="HAMAP" id="MF_01464_B">
    <property type="entry name" value="SecF_B"/>
    <property type="match status" value="1"/>
</dbReference>
<dbReference type="GO" id="GO:0065002">
    <property type="term" value="P:intracellular protein transmembrane transport"/>
    <property type="evidence" value="ECO:0007669"/>
    <property type="project" value="UniProtKB-UniRule"/>
</dbReference>
<dbReference type="InterPro" id="IPR022645">
    <property type="entry name" value="SecD/SecF_bac"/>
</dbReference>
<sequence>MLIPEKQIDFMGVRKIAGIGSIVLIIVSIVSLAFNSLEFGLDFTSGTSVRLSYSEAVIVQDVNQALRDNGYEDAVVVTFGSDRDIRVLLPVDESVAIGDQAAQAVIVGESIAELLQSSSGSEITLLGSDYVSAKVGGELVESGGIGMLVALAIIMVYIAMRFQFKFSVGAVVALAHDLIITLGIFSLFRIEFNLNTLAALLAIIGYSLNDTIVVSDRIRENFRRLRTGTPIEMVNISLNQTLSRTLITSLTTLLVLFSILFIGGESTQGFAVALIIGVVIGTYSSIYIASNVILYMNVTREDLMLPVKEGAELDDIP</sequence>
<keyword evidence="6 9" id="KW-1133">Transmembrane helix</keyword>
<dbReference type="GO" id="GO:0006605">
    <property type="term" value="P:protein targeting"/>
    <property type="evidence" value="ECO:0007669"/>
    <property type="project" value="UniProtKB-UniRule"/>
</dbReference>
<dbReference type="PANTHER" id="PTHR30081">
    <property type="entry name" value="PROTEIN-EXPORT MEMBRANE PROTEIN SEC"/>
    <property type="match status" value="1"/>
</dbReference>
<dbReference type="GO" id="GO:0005886">
    <property type="term" value="C:plasma membrane"/>
    <property type="evidence" value="ECO:0007669"/>
    <property type="project" value="UniProtKB-SubCell"/>
</dbReference>
<dbReference type="NCBIfam" id="TIGR00966">
    <property type="entry name" value="transloc_SecF"/>
    <property type="match status" value="1"/>
</dbReference>
<dbReference type="Gene3D" id="1.20.1640.10">
    <property type="entry name" value="Multidrug efflux transporter AcrB transmembrane domain"/>
    <property type="match status" value="1"/>
</dbReference>
<dbReference type="InterPro" id="IPR048634">
    <property type="entry name" value="SecD_SecF_C"/>
</dbReference>
<name>A0A2A4XB52_9GAMM</name>
<comment type="subunit">
    <text evidence="9">Forms a complex with SecD. Part of the essential Sec protein translocation apparatus which comprises SecA, SecYEG and auxiliary proteins SecDF-YajC and YidC.</text>
</comment>
<evidence type="ECO:0000313" key="11">
    <source>
        <dbReference type="EMBL" id="PCI79257.1"/>
    </source>
</evidence>
<comment type="subcellular location">
    <subcellularLocation>
        <location evidence="1 9">Cell membrane</location>
        <topology evidence="1 9">Multi-pass membrane protein</topology>
    </subcellularLocation>
</comment>
<keyword evidence="4 9" id="KW-0812">Transmembrane</keyword>
<keyword evidence="3 9" id="KW-1003">Cell membrane</keyword>
<protein>
    <recommendedName>
        <fullName evidence="9">Protein-export membrane protein SecF</fullName>
    </recommendedName>
</protein>
<feature type="transmembrane region" description="Helical" evidence="9">
    <location>
        <begin position="12"/>
        <end position="34"/>
    </location>
</feature>
<evidence type="ECO:0000313" key="12">
    <source>
        <dbReference type="Proteomes" id="UP000218767"/>
    </source>
</evidence>
<dbReference type="Proteomes" id="UP000218767">
    <property type="component" value="Unassembled WGS sequence"/>
</dbReference>
<evidence type="ECO:0000256" key="4">
    <source>
        <dbReference type="ARBA" id="ARBA00022692"/>
    </source>
</evidence>
<evidence type="ECO:0000256" key="8">
    <source>
        <dbReference type="ARBA" id="ARBA00023136"/>
    </source>
</evidence>
<evidence type="ECO:0000256" key="9">
    <source>
        <dbReference type="HAMAP-Rule" id="MF_01464"/>
    </source>
</evidence>
<dbReference type="EMBL" id="NVUL01000019">
    <property type="protein sequence ID" value="PCI79257.1"/>
    <property type="molecule type" value="Genomic_DNA"/>
</dbReference>
<dbReference type="Pfam" id="PF02355">
    <property type="entry name" value="SecD_SecF_C"/>
    <property type="match status" value="1"/>
</dbReference>
<reference evidence="12" key="1">
    <citation type="submission" date="2017-08" db="EMBL/GenBank/DDBJ databases">
        <title>A dynamic microbial community with high functional redundancy inhabits the cold, oxic subseafloor aquifer.</title>
        <authorList>
            <person name="Tully B.J."/>
            <person name="Wheat C.G."/>
            <person name="Glazer B.T."/>
            <person name="Huber J.A."/>
        </authorList>
    </citation>
    <scope>NUCLEOTIDE SEQUENCE [LARGE SCALE GENOMIC DNA]</scope>
</reference>
<comment type="function">
    <text evidence="9">Part of the Sec protein translocase complex. Interacts with the SecYEG preprotein conducting channel. SecDF uses the proton motive force (PMF) to complete protein translocation after the ATP-dependent function of SecA.</text>
</comment>
<accession>A0A2A4XB52</accession>
<feature type="transmembrane region" description="Helical" evidence="9">
    <location>
        <begin position="166"/>
        <end position="188"/>
    </location>
</feature>
<feature type="transmembrane region" description="Helical" evidence="9">
    <location>
        <begin position="270"/>
        <end position="294"/>
    </location>
</feature>
<keyword evidence="5 9" id="KW-0653">Protein transport</keyword>
<dbReference type="GO" id="GO:0043952">
    <property type="term" value="P:protein transport by the Sec complex"/>
    <property type="evidence" value="ECO:0007669"/>
    <property type="project" value="UniProtKB-UniRule"/>
</dbReference>
<comment type="similarity">
    <text evidence="9">Belongs to the SecD/SecF family. SecF subfamily.</text>
</comment>
<dbReference type="InterPro" id="IPR022646">
    <property type="entry name" value="SecD/SecF_CS"/>
</dbReference>
<evidence type="ECO:0000256" key="2">
    <source>
        <dbReference type="ARBA" id="ARBA00022448"/>
    </source>
</evidence>
<dbReference type="SUPFAM" id="SSF82866">
    <property type="entry name" value="Multidrug efflux transporter AcrB transmembrane domain"/>
    <property type="match status" value="1"/>
</dbReference>
<feature type="transmembrane region" description="Helical" evidence="9">
    <location>
        <begin position="139"/>
        <end position="159"/>
    </location>
</feature>
<feature type="transmembrane region" description="Helical" evidence="9">
    <location>
        <begin position="246"/>
        <end position="264"/>
    </location>
</feature>
<keyword evidence="7 9" id="KW-0811">Translocation</keyword>
<keyword evidence="8 9" id="KW-0472">Membrane</keyword>